<proteinExistence type="inferred from homology"/>
<sequence length="250" mass="27012">MEVYNPFSLKGKYILITGVSSGIGRAIASVCSKMGGQLVVTGRDKTRLKETFLSLSGEGHIQIVADLSKAEDIEALIKEVPKLDGVVSNAGIVRPLLAQFAEKKDILDIFEINTFAPFVLIQKLIQEKKLNKKASIIFTSSISGVFCSSVGGSLYSASKGAINGYMKGLALDLANRGIRVNSVNPGVIETNLFSEDTITSDQLEEDVKRYPLKRLGKPEEVAYSVVYLLSDASEWVTGSNLLIDGGYTLL</sequence>
<dbReference type="InterPro" id="IPR057326">
    <property type="entry name" value="KR_dom"/>
</dbReference>
<dbReference type="PANTHER" id="PTHR43477:SF1">
    <property type="entry name" value="DIHYDROANTICAPSIN 7-DEHYDROGENASE"/>
    <property type="match status" value="1"/>
</dbReference>
<comment type="similarity">
    <text evidence="1">Belongs to the short-chain dehydrogenases/reductases (SDR) family.</text>
</comment>
<dbReference type="EMBL" id="SNRY01000077">
    <property type="protein sequence ID" value="KAA6348107.1"/>
    <property type="molecule type" value="Genomic_DNA"/>
</dbReference>
<name>A0A5J4SQ13_9ZZZZ</name>
<keyword evidence="2 4" id="KW-0560">Oxidoreductase</keyword>
<accession>A0A5J4SQ13</accession>
<dbReference type="InterPro" id="IPR020904">
    <property type="entry name" value="Sc_DH/Rdtase_CS"/>
</dbReference>
<dbReference type="SUPFAM" id="SSF51735">
    <property type="entry name" value="NAD(P)-binding Rossmann-fold domains"/>
    <property type="match status" value="1"/>
</dbReference>
<dbReference type="InterPro" id="IPR036291">
    <property type="entry name" value="NAD(P)-bd_dom_sf"/>
</dbReference>
<dbReference type="Pfam" id="PF13561">
    <property type="entry name" value="adh_short_C2"/>
    <property type="match status" value="1"/>
</dbReference>
<protein>
    <submittedName>
        <fullName evidence="4">3-oxoacyl-[acyl-carrier-protein] reductase FabG</fullName>
        <ecNumber evidence="4">1.1.1.100</ecNumber>
    </submittedName>
</protein>
<dbReference type="InterPro" id="IPR051122">
    <property type="entry name" value="SDR_DHRS6-like"/>
</dbReference>
<dbReference type="PANTHER" id="PTHR43477">
    <property type="entry name" value="DIHYDROANTICAPSIN 7-DEHYDROGENASE"/>
    <property type="match status" value="1"/>
</dbReference>
<evidence type="ECO:0000256" key="1">
    <source>
        <dbReference type="ARBA" id="ARBA00006484"/>
    </source>
</evidence>
<dbReference type="InterPro" id="IPR002347">
    <property type="entry name" value="SDR_fam"/>
</dbReference>
<dbReference type="Gene3D" id="3.40.50.720">
    <property type="entry name" value="NAD(P)-binding Rossmann-like Domain"/>
    <property type="match status" value="1"/>
</dbReference>
<organism evidence="4">
    <name type="scientific">termite gut metagenome</name>
    <dbReference type="NCBI Taxonomy" id="433724"/>
    <lineage>
        <taxon>unclassified sequences</taxon>
        <taxon>metagenomes</taxon>
        <taxon>organismal metagenomes</taxon>
    </lineage>
</organism>
<feature type="domain" description="Ketoreductase" evidence="3">
    <location>
        <begin position="12"/>
        <end position="191"/>
    </location>
</feature>
<comment type="caution">
    <text evidence="4">The sequence shown here is derived from an EMBL/GenBank/DDBJ whole genome shotgun (WGS) entry which is preliminary data.</text>
</comment>
<evidence type="ECO:0000313" key="4">
    <source>
        <dbReference type="EMBL" id="KAA6348107.1"/>
    </source>
</evidence>
<evidence type="ECO:0000259" key="3">
    <source>
        <dbReference type="SMART" id="SM00822"/>
    </source>
</evidence>
<dbReference type="SMART" id="SM00822">
    <property type="entry name" value="PKS_KR"/>
    <property type="match status" value="1"/>
</dbReference>
<dbReference type="PROSITE" id="PS00061">
    <property type="entry name" value="ADH_SHORT"/>
    <property type="match status" value="1"/>
</dbReference>
<dbReference type="GO" id="GO:0004316">
    <property type="term" value="F:3-oxoacyl-[acyl-carrier-protein] reductase (NADPH) activity"/>
    <property type="evidence" value="ECO:0007669"/>
    <property type="project" value="UniProtKB-EC"/>
</dbReference>
<dbReference type="AlphaFoldDB" id="A0A5J4SQ13"/>
<dbReference type="EC" id="1.1.1.100" evidence="4"/>
<dbReference type="CDD" id="cd05233">
    <property type="entry name" value="SDR_c"/>
    <property type="match status" value="1"/>
</dbReference>
<dbReference type="FunFam" id="3.40.50.720:FF:000084">
    <property type="entry name" value="Short-chain dehydrogenase reductase"/>
    <property type="match status" value="1"/>
</dbReference>
<dbReference type="PRINTS" id="PR00080">
    <property type="entry name" value="SDRFAMILY"/>
</dbReference>
<gene>
    <name evidence="4" type="ORF">EZS27_004456</name>
</gene>
<reference evidence="4" key="1">
    <citation type="submission" date="2019-03" db="EMBL/GenBank/DDBJ databases">
        <title>Single cell metagenomics reveals metabolic interactions within the superorganism composed of flagellate Streblomastix strix and complex community of Bacteroidetes bacteria on its surface.</title>
        <authorList>
            <person name="Treitli S.C."/>
            <person name="Kolisko M."/>
            <person name="Husnik F."/>
            <person name="Keeling P."/>
            <person name="Hampl V."/>
        </authorList>
    </citation>
    <scope>NUCLEOTIDE SEQUENCE</scope>
    <source>
        <strain evidence="4">STM</strain>
    </source>
</reference>
<dbReference type="PRINTS" id="PR00081">
    <property type="entry name" value="GDHRDH"/>
</dbReference>
<evidence type="ECO:0000256" key="2">
    <source>
        <dbReference type="ARBA" id="ARBA00023002"/>
    </source>
</evidence>